<feature type="compositionally biased region" description="Basic and acidic residues" evidence="5">
    <location>
        <begin position="378"/>
        <end position="394"/>
    </location>
</feature>
<protein>
    <submittedName>
        <fullName evidence="7">Putative thyroid receptor-interacting protein 11</fullName>
    </submittedName>
</protein>
<evidence type="ECO:0000313" key="7">
    <source>
        <dbReference type="EMBL" id="PIK55182.1"/>
    </source>
</evidence>
<evidence type="ECO:0000256" key="4">
    <source>
        <dbReference type="SAM" id="Coils"/>
    </source>
</evidence>
<accession>A0A2G8L4L4</accession>
<dbReference type="PROSITE" id="PS50913">
    <property type="entry name" value="GRIP"/>
    <property type="match status" value="1"/>
</dbReference>
<feature type="region of interest" description="Disordered" evidence="5">
    <location>
        <begin position="378"/>
        <end position="431"/>
    </location>
</feature>
<feature type="domain" description="GRIP" evidence="6">
    <location>
        <begin position="1796"/>
        <end position="1845"/>
    </location>
</feature>
<evidence type="ECO:0000256" key="3">
    <source>
        <dbReference type="ARBA" id="ARBA00023054"/>
    </source>
</evidence>
<feature type="compositionally biased region" description="Polar residues" evidence="5">
    <location>
        <begin position="813"/>
        <end position="828"/>
    </location>
</feature>
<feature type="region of interest" description="Disordered" evidence="5">
    <location>
        <begin position="804"/>
        <end position="834"/>
    </location>
</feature>
<feature type="coiled-coil region" evidence="4">
    <location>
        <begin position="1090"/>
        <end position="1117"/>
    </location>
</feature>
<evidence type="ECO:0000313" key="8">
    <source>
        <dbReference type="Proteomes" id="UP000230750"/>
    </source>
</evidence>
<dbReference type="Gene3D" id="1.10.287.1490">
    <property type="match status" value="1"/>
</dbReference>
<feature type="coiled-coil region" evidence="4">
    <location>
        <begin position="62"/>
        <end position="89"/>
    </location>
</feature>
<dbReference type="InterPro" id="IPR019459">
    <property type="entry name" value="GRAB"/>
</dbReference>
<feature type="region of interest" description="Disordered" evidence="5">
    <location>
        <begin position="1908"/>
        <end position="1990"/>
    </location>
</feature>
<feature type="region of interest" description="Disordered" evidence="5">
    <location>
        <begin position="274"/>
        <end position="300"/>
    </location>
</feature>
<evidence type="ECO:0000256" key="2">
    <source>
        <dbReference type="ARBA" id="ARBA00023034"/>
    </source>
</evidence>
<feature type="region of interest" description="Disordered" evidence="5">
    <location>
        <begin position="111"/>
        <end position="146"/>
    </location>
</feature>
<reference evidence="7 8" key="1">
    <citation type="journal article" date="2017" name="PLoS Biol.">
        <title>The sea cucumber genome provides insights into morphological evolution and visceral regeneration.</title>
        <authorList>
            <person name="Zhang X."/>
            <person name="Sun L."/>
            <person name="Yuan J."/>
            <person name="Sun Y."/>
            <person name="Gao Y."/>
            <person name="Zhang L."/>
            <person name="Li S."/>
            <person name="Dai H."/>
            <person name="Hamel J.F."/>
            <person name="Liu C."/>
            <person name="Yu Y."/>
            <person name="Liu S."/>
            <person name="Lin W."/>
            <person name="Guo K."/>
            <person name="Jin S."/>
            <person name="Xu P."/>
            <person name="Storey K.B."/>
            <person name="Huan P."/>
            <person name="Zhang T."/>
            <person name="Zhou Y."/>
            <person name="Zhang J."/>
            <person name="Lin C."/>
            <person name="Li X."/>
            <person name="Xing L."/>
            <person name="Huo D."/>
            <person name="Sun M."/>
            <person name="Wang L."/>
            <person name="Mercier A."/>
            <person name="Li F."/>
            <person name="Yang H."/>
            <person name="Xiang J."/>
        </authorList>
    </citation>
    <scope>NUCLEOTIDE SEQUENCE [LARGE SCALE GENOMIC DNA]</scope>
    <source>
        <strain evidence="7">Shaxun</strain>
        <tissue evidence="7">Muscle</tissue>
    </source>
</reference>
<name>A0A2G8L4L4_STIJA</name>
<comment type="caution">
    <text evidence="7">The sequence shown here is derived from an EMBL/GenBank/DDBJ whole genome shotgun (WGS) entry which is preliminary data.</text>
</comment>
<dbReference type="InterPro" id="IPR000237">
    <property type="entry name" value="GRIP_dom"/>
</dbReference>
<comment type="subcellular location">
    <subcellularLocation>
        <location evidence="1">Golgi apparatus</location>
    </subcellularLocation>
</comment>
<evidence type="ECO:0000256" key="5">
    <source>
        <dbReference type="SAM" id="MobiDB-lite"/>
    </source>
</evidence>
<dbReference type="GO" id="GO:0006888">
    <property type="term" value="P:endoplasmic reticulum to Golgi vesicle-mediated transport"/>
    <property type="evidence" value="ECO:0007669"/>
    <property type="project" value="TreeGrafter"/>
</dbReference>
<feature type="region of interest" description="Disordered" evidence="5">
    <location>
        <begin position="1328"/>
        <end position="1370"/>
    </location>
</feature>
<evidence type="ECO:0000259" key="6">
    <source>
        <dbReference type="PROSITE" id="PS50913"/>
    </source>
</evidence>
<feature type="compositionally biased region" description="Basic and acidic residues" evidence="5">
    <location>
        <begin position="1290"/>
        <end position="1299"/>
    </location>
</feature>
<feature type="compositionally biased region" description="Polar residues" evidence="5">
    <location>
        <begin position="118"/>
        <end position="132"/>
    </location>
</feature>
<dbReference type="STRING" id="307972.A0A2G8L4L4"/>
<feature type="compositionally biased region" description="Polar residues" evidence="5">
    <location>
        <begin position="279"/>
        <end position="291"/>
    </location>
</feature>
<proteinExistence type="predicted"/>
<feature type="region of interest" description="Disordered" evidence="5">
    <location>
        <begin position="1290"/>
        <end position="1315"/>
    </location>
</feature>
<feature type="region of interest" description="Disordered" evidence="5">
    <location>
        <begin position="530"/>
        <end position="569"/>
    </location>
</feature>
<dbReference type="Pfam" id="PF10375">
    <property type="entry name" value="GRAB"/>
    <property type="match status" value="1"/>
</dbReference>
<dbReference type="PANTHER" id="PTHR18921:SF2">
    <property type="entry name" value="THYROID RECEPTOR-INTERACTING PROTEIN 11"/>
    <property type="match status" value="1"/>
</dbReference>
<keyword evidence="7" id="KW-0675">Receptor</keyword>
<feature type="compositionally biased region" description="Acidic residues" evidence="5">
    <location>
        <begin position="1355"/>
        <end position="1369"/>
    </location>
</feature>
<evidence type="ECO:0000256" key="1">
    <source>
        <dbReference type="ARBA" id="ARBA00004555"/>
    </source>
</evidence>
<dbReference type="EMBL" id="MRZV01000223">
    <property type="protein sequence ID" value="PIK55182.1"/>
    <property type="molecule type" value="Genomic_DNA"/>
</dbReference>
<keyword evidence="8" id="KW-1185">Reference proteome</keyword>
<dbReference type="Proteomes" id="UP000230750">
    <property type="component" value="Unassembled WGS sequence"/>
</dbReference>
<dbReference type="GO" id="GO:0031267">
    <property type="term" value="F:small GTPase binding"/>
    <property type="evidence" value="ECO:0007669"/>
    <property type="project" value="TreeGrafter"/>
</dbReference>
<feature type="compositionally biased region" description="Basic and acidic residues" evidence="5">
    <location>
        <begin position="419"/>
        <end position="431"/>
    </location>
</feature>
<sequence length="1990" mass="228041">MMYFFNSALNSCASAVISLISDGGRSRSVDDLEAASQEVQDETVDLISRMGRSEDDPAREEHDRLVSQVSRLQSELESLNATCTSLTSDKEQSDLIIAKLNQDIQYLKEGKDLPSDLGSRSDSTIGLSTDGQSAGGSERSNDTNQAAGVEVNSDTQSFDGEFDDSLMFASIKQKYPEAASAMQEQLTQFEEIQKDWEMEKEALEQVVMTVRGQLKQKEQALKELQENQSQETSETEEMQAKVADLRQQLLTAESSEVKVKENLDMAIKEKERLSREMDQLQSKAETLSSKVSAAEREKDSLQQQLNESHQSLQHLTEELDRTVNELEERNQSVLDVSQARDNLQDDLKQLDLQQEKERSHILESKNLMQQEINALKEENESLRRECEDRRKDVEENAISTETSSSEVEKLRSALAESTQKMDEMEREKDKKIEDLKQEVDVERESYDRLEESSTILSKCNKLLGEEKVALQEKLERMKSVNTGETSEVIAKMEEECEELKKHGDRLQEKCSELEGTLAKTQHEKITLREELSRKNNDLDKMSQRLHEEERKTKGIEETARKAESEKEKLENQIKEVEKKMREQIKHHEEKLQEVAESSEVVDSELLSAEKEEHLQVLGRKDAEIEELRGMCEELQLDLSGTKEALNTTVSNHEQLTGLLKEKESDIKSLADENAFFLEAVNQGKDRESELNIVEEKLRALESKFEAMEREKGQLEEKVAELQEIEQMSLDESRTLGLITDLEFEIGDLKKDLGEKELAIESLTEMLDKAKHDSESSESEKVRLLEDDLALKQKTILMLEEQNADIEKQRSSLEEQLTSHLEESQSGQENADELKEKLKVKTLEYEKLESQRNDLAERLKTIDQQVNDSTTSEASWKSQVEDLQREIDIYDESLKATQEKRTIQESKIKSLQQELEDRDVKIRQLSSEKDDMTKTLSEKENKTKQLQQEVDNLKNFVQSEPNGGDQIDGEENSFEDIQHLNNMKGAKVSVQSNLHQEPLAISDSEKQLEKMVQERDKEIATLKEQHQAAMNLLDDRSKTIMGNSVLVDLHKLQMQKKTLESERHQMVAVLNEKTRDCSNLKTEVHKLMKVVSAEKAALEKAQEDYKELQKSLQKPQNEMQKEALQNLSYLIQEKDLEIGALKQKNETLVQVLQTTSPNNSLEINKVLGDKEQLEKENKMLKEERDQLVVSIHQKHHESVAYYEEVQRLAGVINQESQKYIDLQKTVDGLNNERDQMDASVSDFKAQLEEKIKMLAEMRDEAESNKQMFADFELQLEDMNQSVLSLEKEKENLQEELKRNDGPGGEDGSSLEDIRGKDEEIRKLKKALEDMRPGAVQEEAISKVEATKEGTGPSIVEDNDGDEEEGEEERNEEAVKEIREKEEEIERLKFEVDKLEDILADRNERINQKTNESLQKQSEVVVLRQQIDIQNQSLLEHQRVLQEKVRELEQWQFQCQERDRTCNSLQSQLQNLSMRVEPLESETKAAKEESISLHHSVAKKDAENRSLQDMSNSISMQLREKEFELEALKEKNKTLTQLVKERETGSQGDVERMLRETEAMQRQAQMFQQERDQVILMLQRNELDMKTLKTELENKTEHEKKLNSELNRLRSHLIEMEDTYMSEALQAEEREKNLRDRLTHAEDNLRTNSSAVQSASQEASHQIENLLEQISSETNEKEQVLLELAASQEQCQQYSTSLSNLQMVLEQFQQEKEEMVAQEVEIYQKRAEEKDKIAEHLFRQNMEVQQKLSDTQDALESASRLTEQLDRKEETISRLRDEISRRDDDLNKSKKFEEVSSAAETKVDKPLVRNLFINYVNAPASKKEEVSHLITSLLNFNEEELDKVGGQSSATGWFGGIFGGRRHVGVTPPSTPRVNKLEKSFTQQFVRFLEEESTPAINVARLPVEEMTKERQKPPAFNPFSAPVPSQSPFIPSSPPAKKSLGNVGTSHLMVNPVPVGPSVPQPAMMTPVSLAEGGSGRNSPAAKASLRDILQ</sequence>
<keyword evidence="3 4" id="KW-0175">Coiled coil</keyword>
<dbReference type="PANTHER" id="PTHR18921">
    <property type="entry name" value="MYOSIN HEAVY CHAIN - RELATED"/>
    <property type="match status" value="1"/>
</dbReference>
<keyword evidence="2" id="KW-0333">Golgi apparatus</keyword>
<gene>
    <name evidence="7" type="ORF">BSL78_07912</name>
</gene>
<dbReference type="OrthoDB" id="425925at2759"/>
<organism evidence="7 8">
    <name type="scientific">Stichopus japonicus</name>
    <name type="common">Sea cucumber</name>
    <dbReference type="NCBI Taxonomy" id="307972"/>
    <lineage>
        <taxon>Eukaryota</taxon>
        <taxon>Metazoa</taxon>
        <taxon>Echinodermata</taxon>
        <taxon>Eleutherozoa</taxon>
        <taxon>Echinozoa</taxon>
        <taxon>Holothuroidea</taxon>
        <taxon>Aspidochirotacea</taxon>
        <taxon>Aspidochirotida</taxon>
        <taxon>Stichopodidae</taxon>
        <taxon>Apostichopus</taxon>
    </lineage>
</organism>
<feature type="coiled-coil region" evidence="4">
    <location>
        <begin position="1516"/>
        <end position="1783"/>
    </location>
</feature>
<dbReference type="GO" id="GO:0005794">
    <property type="term" value="C:Golgi apparatus"/>
    <property type="evidence" value="ECO:0007669"/>
    <property type="project" value="UniProtKB-SubCell"/>
</dbReference>
<feature type="coiled-coil region" evidence="4">
    <location>
        <begin position="1460"/>
        <end position="1487"/>
    </location>
</feature>
<dbReference type="GO" id="GO:0007030">
    <property type="term" value="P:Golgi organization"/>
    <property type="evidence" value="ECO:0007669"/>
    <property type="project" value="TreeGrafter"/>
</dbReference>